<feature type="domain" description="HD/PDEase" evidence="1">
    <location>
        <begin position="31"/>
        <end position="162"/>
    </location>
</feature>
<dbReference type="Pfam" id="PF01966">
    <property type="entry name" value="HD"/>
    <property type="match status" value="1"/>
</dbReference>
<name>T2GCX1_MEGG1</name>
<dbReference type="OrthoDB" id="9797344at2"/>
<dbReference type="InterPro" id="IPR006674">
    <property type="entry name" value="HD_domain"/>
</dbReference>
<dbReference type="KEGG" id="dgg:DGI_1981"/>
<evidence type="ECO:0000313" key="2">
    <source>
        <dbReference type="EMBL" id="AGW13757.1"/>
    </source>
</evidence>
<evidence type="ECO:0000259" key="1">
    <source>
        <dbReference type="SMART" id="SM00471"/>
    </source>
</evidence>
<gene>
    <name evidence="2" type="ORF">DGI_1981</name>
</gene>
<sequence>MLQQPELGALPELFEAYVARHRLGTAEDARNIELKREHSWLVMANARAIADSLTLPDVPRRLCLAAGLLHDFGRFPQYLRYRTFHDGKSENHARLGVRHLRTEQACAVMPAAARRQVQAAVMLHNRRELPRGISPALRCLAEVVRDADKLDIIRVMAGHFSTADTSNPVVTLHVKEDPEQYSPDLLAVILSGKTGDYTAMQWTNDFKILLCGWVGQLHFARSRTLLSEQGHIQTLLGTLPDTAALRQLREMVLNLLTSPLPEPACAQALRQWRC</sequence>
<keyword evidence="2" id="KW-0378">Hydrolase</keyword>
<evidence type="ECO:0000313" key="3">
    <source>
        <dbReference type="Proteomes" id="UP000016587"/>
    </source>
</evidence>
<reference evidence="2 3" key="1">
    <citation type="journal article" date="2013" name="J. Bacteriol.">
        <title>Roles of HynAB and Ech, the only two hydrogenases found in the model sulfate reducer Desulfovibrio gigas.</title>
        <authorList>
            <person name="Morais-Silva F.O."/>
            <person name="Santos C.I."/>
            <person name="Rodrigues R."/>
            <person name="Pereira I.A."/>
            <person name="Rodrigues-Pousada C."/>
        </authorList>
    </citation>
    <scope>NUCLEOTIDE SEQUENCE [LARGE SCALE GENOMIC DNA]</scope>
    <source>
        <strain evidence="3">ATCC 19364 / DSM 1382 / NCIMB 9332 / VKM B-1759</strain>
    </source>
</reference>
<keyword evidence="3" id="KW-1185">Reference proteome</keyword>
<dbReference type="HOGENOM" id="CLU_087303_0_0_7"/>
<dbReference type="GO" id="GO:0016787">
    <property type="term" value="F:hydrolase activity"/>
    <property type="evidence" value="ECO:0007669"/>
    <property type="project" value="UniProtKB-KW"/>
</dbReference>
<dbReference type="eggNOG" id="COG1418">
    <property type="taxonomic scope" value="Bacteria"/>
</dbReference>
<dbReference type="SMART" id="SM00471">
    <property type="entry name" value="HDc"/>
    <property type="match status" value="1"/>
</dbReference>
<dbReference type="InterPro" id="IPR003607">
    <property type="entry name" value="HD/PDEase_dom"/>
</dbReference>
<dbReference type="CDD" id="cd00077">
    <property type="entry name" value="HDc"/>
    <property type="match status" value="1"/>
</dbReference>
<proteinExistence type="predicted"/>
<dbReference type="EMBL" id="CP006585">
    <property type="protein sequence ID" value="AGW13757.1"/>
    <property type="molecule type" value="Genomic_DNA"/>
</dbReference>
<dbReference type="Gene3D" id="1.10.3210.10">
    <property type="entry name" value="Hypothetical protein af1432"/>
    <property type="match status" value="1"/>
</dbReference>
<reference evidence="3" key="2">
    <citation type="submission" date="2013-07" db="EMBL/GenBank/DDBJ databases">
        <authorList>
            <person name="Morais-Silva F.O."/>
            <person name="Rezende A.M."/>
            <person name="Pimentel C."/>
            <person name="Resende D.M."/>
            <person name="Santos C.I."/>
            <person name="Clemente C."/>
            <person name="de Oliveira L.M."/>
            <person name="da Silva S.M."/>
            <person name="Costa D.A."/>
            <person name="Varela-Raposo A."/>
            <person name="Horacio E.C.A."/>
            <person name="Matos M."/>
            <person name="Flores O."/>
            <person name="Ruiz J.C."/>
            <person name="Rodrigues-Pousada C."/>
        </authorList>
    </citation>
    <scope>NUCLEOTIDE SEQUENCE [LARGE SCALE GENOMIC DNA]</scope>
    <source>
        <strain evidence="3">ATCC 19364 / DSM 1382 / NCIMB 9332 / VKM B-1759</strain>
    </source>
</reference>
<dbReference type="STRING" id="1121448.DGI_1981"/>
<protein>
    <submittedName>
        <fullName evidence="2">Putative metal-dependent phosphohydrolase HD sub domain-containing protein</fullName>
    </submittedName>
</protein>
<organism evidence="2 3">
    <name type="scientific">Megalodesulfovibrio gigas (strain ATCC 19364 / DSM 1382 / NCIMB 9332 / VKM B-1759)</name>
    <name type="common">Desulfovibrio gigas</name>
    <dbReference type="NCBI Taxonomy" id="1121448"/>
    <lineage>
        <taxon>Bacteria</taxon>
        <taxon>Pseudomonadati</taxon>
        <taxon>Thermodesulfobacteriota</taxon>
        <taxon>Desulfovibrionia</taxon>
        <taxon>Desulfovibrionales</taxon>
        <taxon>Desulfovibrionaceae</taxon>
        <taxon>Megalodesulfovibrio</taxon>
    </lineage>
</organism>
<accession>T2GCX1</accession>
<dbReference type="PATRIC" id="fig|1121448.10.peg.1938"/>
<dbReference type="RefSeq" id="WP_021760654.1">
    <property type="nucleotide sequence ID" value="NC_022444.1"/>
</dbReference>
<dbReference type="SUPFAM" id="SSF109604">
    <property type="entry name" value="HD-domain/PDEase-like"/>
    <property type="match status" value="1"/>
</dbReference>
<dbReference type="AlphaFoldDB" id="T2GCX1"/>
<dbReference type="Proteomes" id="UP000016587">
    <property type="component" value="Chromosome"/>
</dbReference>